<dbReference type="Proteomes" id="UP001157502">
    <property type="component" value="Chromosome 29"/>
</dbReference>
<protein>
    <submittedName>
        <fullName evidence="1">Uncharacterized protein</fullName>
    </submittedName>
</protein>
<sequence>MSALGCCSLGTLSSQQTSRPGLEEKAPMRSTDRRSARGAIIDFNVEASLTDSTPKFGASLLGPEDNPSTQHRRVVALPTSSPTERPTPAHSTGQWWFHRAL</sequence>
<name>A0ACC2FDS2_DALPE</name>
<evidence type="ECO:0000313" key="1">
    <source>
        <dbReference type="EMBL" id="KAJ7989511.1"/>
    </source>
</evidence>
<organism evidence="1 2">
    <name type="scientific">Dallia pectoralis</name>
    <name type="common">Alaska blackfish</name>
    <dbReference type="NCBI Taxonomy" id="75939"/>
    <lineage>
        <taxon>Eukaryota</taxon>
        <taxon>Metazoa</taxon>
        <taxon>Chordata</taxon>
        <taxon>Craniata</taxon>
        <taxon>Vertebrata</taxon>
        <taxon>Euteleostomi</taxon>
        <taxon>Actinopterygii</taxon>
        <taxon>Neopterygii</taxon>
        <taxon>Teleostei</taxon>
        <taxon>Protacanthopterygii</taxon>
        <taxon>Esociformes</taxon>
        <taxon>Umbridae</taxon>
        <taxon>Dallia</taxon>
    </lineage>
</organism>
<gene>
    <name evidence="1" type="ORF">DPEC_G00305310</name>
</gene>
<comment type="caution">
    <text evidence="1">The sequence shown here is derived from an EMBL/GenBank/DDBJ whole genome shotgun (WGS) entry which is preliminary data.</text>
</comment>
<dbReference type="EMBL" id="CM055756">
    <property type="protein sequence ID" value="KAJ7989511.1"/>
    <property type="molecule type" value="Genomic_DNA"/>
</dbReference>
<proteinExistence type="predicted"/>
<evidence type="ECO:0000313" key="2">
    <source>
        <dbReference type="Proteomes" id="UP001157502"/>
    </source>
</evidence>
<accession>A0ACC2FDS2</accession>
<keyword evidence="2" id="KW-1185">Reference proteome</keyword>
<reference evidence="1" key="1">
    <citation type="submission" date="2021-05" db="EMBL/GenBank/DDBJ databases">
        <authorList>
            <person name="Pan Q."/>
            <person name="Jouanno E."/>
            <person name="Zahm M."/>
            <person name="Klopp C."/>
            <person name="Cabau C."/>
            <person name="Louis A."/>
            <person name="Berthelot C."/>
            <person name="Parey E."/>
            <person name="Roest Crollius H."/>
            <person name="Montfort J."/>
            <person name="Robinson-Rechavi M."/>
            <person name="Bouchez O."/>
            <person name="Lampietro C."/>
            <person name="Lopez Roques C."/>
            <person name="Donnadieu C."/>
            <person name="Postlethwait J."/>
            <person name="Bobe J."/>
            <person name="Dillon D."/>
            <person name="Chandos A."/>
            <person name="von Hippel F."/>
            <person name="Guiguen Y."/>
        </authorList>
    </citation>
    <scope>NUCLEOTIDE SEQUENCE</scope>
    <source>
        <strain evidence="1">YG-Jan2019</strain>
    </source>
</reference>